<organism evidence="1 2">
    <name type="scientific">Lysobacter capsici AZ78</name>
    <dbReference type="NCBI Taxonomy" id="1444315"/>
    <lineage>
        <taxon>Bacteria</taxon>
        <taxon>Pseudomonadati</taxon>
        <taxon>Pseudomonadota</taxon>
        <taxon>Gammaproteobacteria</taxon>
        <taxon>Lysobacterales</taxon>
        <taxon>Lysobacteraceae</taxon>
        <taxon>Lysobacter</taxon>
    </lineage>
</organism>
<evidence type="ECO:0000313" key="2">
    <source>
        <dbReference type="Proteomes" id="UP000023435"/>
    </source>
</evidence>
<reference evidence="1 2" key="1">
    <citation type="journal article" date="2014" name="Genome Announc.">
        <title>Draft Genome Sequence of Lysobacter capsici AZ78, a Bacterium Antagonistic to Plant-Pathogenic Oomycetes.</title>
        <authorList>
            <person name="Puopolo G."/>
            <person name="Sonego P."/>
            <person name="Engelen K."/>
            <person name="Pertot I."/>
        </authorList>
    </citation>
    <scope>NUCLEOTIDE SEQUENCE [LARGE SCALE GENOMIC DNA]</scope>
    <source>
        <strain evidence="1 2">AZ78</strain>
    </source>
</reference>
<dbReference type="Proteomes" id="UP000023435">
    <property type="component" value="Unassembled WGS sequence"/>
</dbReference>
<accession>A0A108UBZ7</accession>
<dbReference type="EMBL" id="JAJA02000001">
    <property type="protein sequence ID" value="KWS06312.1"/>
    <property type="molecule type" value="Genomic_DNA"/>
</dbReference>
<gene>
    <name evidence="1" type="ORF">AZ78_3867</name>
</gene>
<name>A0A108UBZ7_9GAMM</name>
<dbReference type="AlphaFoldDB" id="A0A108UBZ7"/>
<protein>
    <submittedName>
        <fullName evidence="1">Uncharacterized protein</fullName>
    </submittedName>
</protein>
<evidence type="ECO:0000313" key="1">
    <source>
        <dbReference type="EMBL" id="KWS06312.1"/>
    </source>
</evidence>
<sequence length="84" mass="9845">MFVFLRRGDGSFQKIDVSAVESKNLGKLGLAQRYERIETRAVGWLPSQGELLRLEVRTQAWHQGRRYVAEELLMLRTDGRVLWR</sequence>
<keyword evidence="2" id="KW-1185">Reference proteome</keyword>
<proteinExistence type="predicted"/>
<comment type="caution">
    <text evidence="1">The sequence shown here is derived from an EMBL/GenBank/DDBJ whole genome shotgun (WGS) entry which is preliminary data.</text>
</comment>